<dbReference type="InterPro" id="IPR036749">
    <property type="entry name" value="Expansin_CBD_sf"/>
</dbReference>
<feature type="compositionally biased region" description="Low complexity" evidence="1">
    <location>
        <begin position="1"/>
        <end position="29"/>
    </location>
</feature>
<dbReference type="SUPFAM" id="SSF49590">
    <property type="entry name" value="PHL pollen allergen"/>
    <property type="match status" value="1"/>
</dbReference>
<feature type="domain" description="Expansin-like EG45" evidence="2">
    <location>
        <begin position="145"/>
        <end position="273"/>
    </location>
</feature>
<dbReference type="KEGG" id="cre:CHLRE_10g462816v5"/>
<reference evidence="3 4" key="1">
    <citation type="journal article" date="2007" name="Science">
        <title>The Chlamydomonas genome reveals the evolution of key animal and plant functions.</title>
        <authorList>
            <person name="Merchant S.S."/>
            <person name="Prochnik S.E."/>
            <person name="Vallon O."/>
            <person name="Harris E.H."/>
            <person name="Karpowicz S.J."/>
            <person name="Witman G.B."/>
            <person name="Terry A."/>
            <person name="Salamov A."/>
            <person name="Fritz-Laylin L.K."/>
            <person name="Marechal-Drouard L."/>
            <person name="Marshall W.F."/>
            <person name="Qu L.H."/>
            <person name="Nelson D.R."/>
            <person name="Sanderfoot A.A."/>
            <person name="Spalding M.H."/>
            <person name="Kapitonov V.V."/>
            <person name="Ren Q."/>
            <person name="Ferris P."/>
            <person name="Lindquist E."/>
            <person name="Shapiro H."/>
            <person name="Lucas S.M."/>
            <person name="Grimwood J."/>
            <person name="Schmutz J."/>
            <person name="Cardol P."/>
            <person name="Cerutti H."/>
            <person name="Chanfreau G."/>
            <person name="Chen C.L."/>
            <person name="Cognat V."/>
            <person name="Croft M.T."/>
            <person name="Dent R."/>
            <person name="Dutcher S."/>
            <person name="Fernandez E."/>
            <person name="Fukuzawa H."/>
            <person name="Gonzalez-Ballester D."/>
            <person name="Gonzalez-Halphen D."/>
            <person name="Hallmann A."/>
            <person name="Hanikenne M."/>
            <person name="Hippler M."/>
            <person name="Inwood W."/>
            <person name="Jabbari K."/>
            <person name="Kalanon M."/>
            <person name="Kuras R."/>
            <person name="Lefebvre P.A."/>
            <person name="Lemaire S.D."/>
            <person name="Lobanov A.V."/>
            <person name="Lohr M."/>
            <person name="Manuell A."/>
            <person name="Meier I."/>
            <person name="Mets L."/>
            <person name="Mittag M."/>
            <person name="Mittelmeier T."/>
            <person name="Moroney J.V."/>
            <person name="Moseley J."/>
            <person name="Napoli C."/>
            <person name="Nedelcu A.M."/>
            <person name="Niyogi K."/>
            <person name="Novoselov S.V."/>
            <person name="Paulsen I.T."/>
            <person name="Pazour G."/>
            <person name="Purton S."/>
            <person name="Ral J.P."/>
            <person name="Riano-Pachon D.M."/>
            <person name="Riekhof W."/>
            <person name="Rymarquis L."/>
            <person name="Schroda M."/>
            <person name="Stern D."/>
            <person name="Umen J."/>
            <person name="Willows R."/>
            <person name="Wilson N."/>
            <person name="Zimmer S.L."/>
            <person name="Allmer J."/>
            <person name="Balk J."/>
            <person name="Bisova K."/>
            <person name="Chen C.J."/>
            <person name="Elias M."/>
            <person name="Gendler K."/>
            <person name="Hauser C."/>
            <person name="Lamb M.R."/>
            <person name="Ledford H."/>
            <person name="Long J.C."/>
            <person name="Minagawa J."/>
            <person name="Page M.D."/>
            <person name="Pan J."/>
            <person name="Pootakham W."/>
            <person name="Roje S."/>
            <person name="Rose A."/>
            <person name="Stahlberg E."/>
            <person name="Terauchi A.M."/>
            <person name="Yang P."/>
            <person name="Ball S."/>
            <person name="Bowler C."/>
            <person name="Dieckmann C.L."/>
            <person name="Gladyshev V.N."/>
            <person name="Green P."/>
            <person name="Jorgensen R."/>
            <person name="Mayfield S."/>
            <person name="Mueller-Roeber B."/>
            <person name="Rajamani S."/>
            <person name="Sayre R.T."/>
            <person name="Brokstein P."/>
            <person name="Dubchak I."/>
            <person name="Goodstein D."/>
            <person name="Hornick L."/>
            <person name="Huang Y.W."/>
            <person name="Jhaveri J."/>
            <person name="Luo Y."/>
            <person name="Martinez D."/>
            <person name="Ngau W.C."/>
            <person name="Otillar B."/>
            <person name="Poliakov A."/>
            <person name="Porter A."/>
            <person name="Szajkowski L."/>
            <person name="Werner G."/>
            <person name="Zhou K."/>
            <person name="Grigoriev I.V."/>
            <person name="Rokhsar D.S."/>
            <person name="Grossman A.R."/>
        </authorList>
    </citation>
    <scope>NUCLEOTIDE SEQUENCE [LARGE SCALE GENOMIC DNA]</scope>
    <source>
        <strain evidence="4">CC-503</strain>
    </source>
</reference>
<evidence type="ECO:0000256" key="1">
    <source>
        <dbReference type="SAM" id="MobiDB-lite"/>
    </source>
</evidence>
<dbReference type="InterPro" id="IPR036908">
    <property type="entry name" value="RlpA-like_sf"/>
</dbReference>
<dbReference type="Gramene" id="PNW78064">
    <property type="protein sequence ID" value="PNW78064"/>
    <property type="gene ID" value="CHLRE_10g462816v5"/>
</dbReference>
<dbReference type="SUPFAM" id="SSF50685">
    <property type="entry name" value="Barwin-like endoglucanases"/>
    <property type="match status" value="1"/>
</dbReference>
<proteinExistence type="predicted"/>
<keyword evidence="4" id="KW-1185">Reference proteome</keyword>
<dbReference type="PROSITE" id="PS50842">
    <property type="entry name" value="EXPANSIN_EG45"/>
    <property type="match status" value="1"/>
</dbReference>
<feature type="region of interest" description="Disordered" evidence="1">
    <location>
        <begin position="1"/>
        <end position="39"/>
    </location>
</feature>
<dbReference type="CDD" id="cd22271">
    <property type="entry name" value="DPBB_EXP_N-like"/>
    <property type="match status" value="1"/>
</dbReference>
<dbReference type="Gene3D" id="2.60.40.760">
    <property type="entry name" value="Expansin, cellulose-binding-like domain"/>
    <property type="match status" value="1"/>
</dbReference>
<feature type="region of interest" description="Disordered" evidence="1">
    <location>
        <begin position="586"/>
        <end position="622"/>
    </location>
</feature>
<evidence type="ECO:0000259" key="2">
    <source>
        <dbReference type="PROSITE" id="PS50842"/>
    </source>
</evidence>
<evidence type="ECO:0000313" key="4">
    <source>
        <dbReference type="Proteomes" id="UP000006906"/>
    </source>
</evidence>
<protein>
    <recommendedName>
        <fullName evidence="2">Expansin-like EG45 domain-containing protein</fullName>
    </recommendedName>
</protein>
<dbReference type="GeneID" id="66055164"/>
<feature type="region of interest" description="Disordered" evidence="1">
    <location>
        <begin position="64"/>
        <end position="115"/>
    </location>
</feature>
<organism evidence="3 4">
    <name type="scientific">Chlamydomonas reinhardtii</name>
    <name type="common">Chlamydomonas smithii</name>
    <dbReference type="NCBI Taxonomy" id="3055"/>
    <lineage>
        <taxon>Eukaryota</taxon>
        <taxon>Viridiplantae</taxon>
        <taxon>Chlorophyta</taxon>
        <taxon>core chlorophytes</taxon>
        <taxon>Chlorophyceae</taxon>
        <taxon>CS clade</taxon>
        <taxon>Chlamydomonadales</taxon>
        <taxon>Chlamydomonadaceae</taxon>
        <taxon>Chlamydomonas</taxon>
    </lineage>
</organism>
<accession>A0A2K3DC08</accession>
<feature type="compositionally biased region" description="Gly residues" evidence="1">
    <location>
        <begin position="105"/>
        <end position="114"/>
    </location>
</feature>
<evidence type="ECO:0000313" key="3">
    <source>
        <dbReference type="EMBL" id="PNW78064.1"/>
    </source>
</evidence>
<feature type="compositionally biased region" description="Low complexity" evidence="1">
    <location>
        <begin position="389"/>
        <end position="404"/>
    </location>
</feature>
<feature type="region of interest" description="Disordered" evidence="1">
    <location>
        <begin position="389"/>
        <end position="462"/>
    </location>
</feature>
<dbReference type="InParanoid" id="A0A2K3DC08"/>
<sequence length="622" mass="58859">MSPANTSQASAARTCSSSSSSNECDSNSSRQRRVPRRRRAAAAAPLLLLLCALVAAPAPPRALAQGRALTQQQSDGGSSSSNNSSSSSSSSDGSGVGHATSARAGRGGGGGGLGAWSDPNANFTVPVTARAFRFGAAGEAVTLPTNHCGYGPLTSPYVAGISPASPLAQRLAQAGCGVCLEVACAEGSPGCLVPSAAAALSPPSSHWGSPEVAAATSNVLAPGRLLLQVADTCNSCDPLDLNLHTDAWTRLADPARGSVNVTYRRVSCPALGRNLSVYVSGLRTSEGGWLRLSARDVAGDGLAEVAIAHCPRLAAAAPEASAPAAAEAAAAAAPEASTPAAAAAVGPAAPAPKVDAADQPAAAKVFGGAPTAIELALAQLAAAGQQRASGAEAAEGGSSSSSGGSSSGGGGSSNAGSPTPAAENTTPAPESSSASSTGGNSSGSSGNSGSSSSSNGTSGTSSNSNVYGTGFGGGVTSLSAGGGGGGGGGGGLTPGCAGTLRGPSWRVMQNTVGASWEFSGLPRLPLDLRLTDVAGREIIVWGAIPGDTAPALYGTHAQFPPMTAADVAAEDAQAAAQGIATGVGPGVGPGNAGGGGSGGGGGGGGGGGSSSSGGGGGGGGKR</sequence>
<dbReference type="Gene3D" id="2.40.40.10">
    <property type="entry name" value="RlpA-like domain"/>
    <property type="match status" value="1"/>
</dbReference>
<dbReference type="AlphaFoldDB" id="A0A2K3DC08"/>
<dbReference type="RefSeq" id="XP_042920587.1">
    <property type="nucleotide sequence ID" value="XM_043067190.1"/>
</dbReference>
<feature type="compositionally biased region" description="Low complexity" evidence="1">
    <location>
        <begin position="414"/>
        <end position="462"/>
    </location>
</feature>
<name>A0A2K3DC08_CHLRE</name>
<gene>
    <name evidence="3" type="ORF">CHLRE_10g462816v5</name>
</gene>
<feature type="compositionally biased region" description="Basic residues" evidence="1">
    <location>
        <begin position="30"/>
        <end position="39"/>
    </location>
</feature>
<dbReference type="Proteomes" id="UP000006906">
    <property type="component" value="Chromosome 10"/>
</dbReference>
<dbReference type="STRING" id="3055.A0A2K3DC08"/>
<feature type="compositionally biased region" description="Low complexity" evidence="1">
    <location>
        <begin position="64"/>
        <end position="93"/>
    </location>
</feature>
<dbReference type="OrthoDB" id="546269at2759"/>
<dbReference type="InterPro" id="IPR007112">
    <property type="entry name" value="Expansin/allergen_DPBB_dom"/>
</dbReference>
<dbReference type="EMBL" id="CM008971">
    <property type="protein sequence ID" value="PNW78064.1"/>
    <property type="molecule type" value="Genomic_DNA"/>
</dbReference>